<proteinExistence type="predicted"/>
<feature type="domain" description="RUN" evidence="14">
    <location>
        <begin position="27"/>
        <end position="169"/>
    </location>
</feature>
<dbReference type="SUPFAM" id="SSF50729">
    <property type="entry name" value="PH domain-like"/>
    <property type="match status" value="2"/>
</dbReference>
<dbReference type="InterPro" id="IPR001849">
    <property type="entry name" value="PH_domain"/>
</dbReference>
<feature type="compositionally biased region" description="Polar residues" evidence="11">
    <location>
        <begin position="442"/>
        <end position="451"/>
    </location>
</feature>
<feature type="region of interest" description="Disordered" evidence="11">
    <location>
        <begin position="245"/>
        <end position="282"/>
    </location>
</feature>
<dbReference type="SUPFAM" id="SSF140741">
    <property type="entry name" value="RUN domain-like"/>
    <property type="match status" value="1"/>
</dbReference>
<dbReference type="PROSITE" id="PS50003">
    <property type="entry name" value="PH_DOMAIN"/>
    <property type="match status" value="1"/>
</dbReference>
<evidence type="ECO:0000256" key="2">
    <source>
        <dbReference type="ARBA" id="ARBA00004656"/>
    </source>
</evidence>
<feature type="compositionally biased region" description="Pro residues" evidence="11">
    <location>
        <begin position="324"/>
        <end position="336"/>
    </location>
</feature>
<dbReference type="GO" id="GO:0005765">
    <property type="term" value="C:lysosomal membrane"/>
    <property type="evidence" value="ECO:0007669"/>
    <property type="project" value="UniProtKB-SubCell"/>
</dbReference>
<keyword evidence="6" id="KW-0967">Endosome</keyword>
<feature type="non-terminal residue" evidence="15">
    <location>
        <position position="1030"/>
    </location>
</feature>
<dbReference type="GO" id="GO:0005770">
    <property type="term" value="C:late endosome"/>
    <property type="evidence" value="ECO:0007669"/>
    <property type="project" value="UniProtKB-SubCell"/>
</dbReference>
<dbReference type="EMBL" id="WBNO01027748">
    <property type="protein sequence ID" value="NXQ20494.1"/>
    <property type="molecule type" value="Genomic_DNA"/>
</dbReference>
<evidence type="ECO:0000259" key="12">
    <source>
        <dbReference type="PROSITE" id="PS50003"/>
    </source>
</evidence>
<dbReference type="Pfam" id="PF13901">
    <property type="entry name" value="RH_dom"/>
    <property type="match status" value="1"/>
</dbReference>
<dbReference type="GO" id="GO:0008270">
    <property type="term" value="F:zinc ion binding"/>
    <property type="evidence" value="ECO:0007669"/>
    <property type="project" value="UniProtKB-KW"/>
</dbReference>
<feature type="region of interest" description="Disordered" evidence="11">
    <location>
        <begin position="299"/>
        <end position="400"/>
    </location>
</feature>
<dbReference type="InterPro" id="IPR004012">
    <property type="entry name" value="Run_dom"/>
</dbReference>
<dbReference type="SMART" id="SM00233">
    <property type="entry name" value="PH"/>
    <property type="match status" value="2"/>
</dbReference>
<dbReference type="Gene3D" id="1.20.58.900">
    <property type="match status" value="1"/>
</dbReference>
<gene>
    <name evidence="15" type="primary">Plekhm1</name>
    <name evidence="15" type="ORF">PEUTAE_R01743</name>
</gene>
<protein>
    <submittedName>
        <fullName evidence="15">PKHM1 protein</fullName>
    </submittedName>
</protein>
<dbReference type="PROSITE" id="PS50081">
    <property type="entry name" value="ZF_DAG_PE_2"/>
    <property type="match status" value="1"/>
</dbReference>
<dbReference type="Proteomes" id="UP000629713">
    <property type="component" value="Unassembled WGS sequence"/>
</dbReference>
<evidence type="ECO:0000259" key="14">
    <source>
        <dbReference type="PROSITE" id="PS50826"/>
    </source>
</evidence>
<keyword evidence="10" id="KW-0458">Lysosome</keyword>
<feature type="domain" description="Phorbol-ester/DAG-type" evidence="13">
    <location>
        <begin position="960"/>
        <end position="1014"/>
    </location>
</feature>
<evidence type="ECO:0000256" key="5">
    <source>
        <dbReference type="ARBA" id="ARBA00022737"/>
    </source>
</evidence>
<feature type="domain" description="PH" evidence="12">
    <location>
        <begin position="513"/>
        <end position="604"/>
    </location>
</feature>
<keyword evidence="16" id="KW-1185">Reference proteome</keyword>
<dbReference type="InterPro" id="IPR037213">
    <property type="entry name" value="Run_dom_sf"/>
</dbReference>
<name>A0A852FNU9_PEUTA</name>
<comment type="subcellular location">
    <subcellularLocation>
        <location evidence="1">Late endosome</location>
    </subcellularLocation>
    <subcellularLocation>
        <location evidence="2">Lysosome membrane</location>
    </subcellularLocation>
</comment>
<feature type="compositionally biased region" description="Low complexity" evidence="11">
    <location>
        <begin position="245"/>
        <end position="259"/>
    </location>
</feature>
<evidence type="ECO:0000256" key="8">
    <source>
        <dbReference type="ARBA" id="ARBA00022833"/>
    </source>
</evidence>
<dbReference type="PANTHER" id="PTHR12326:SF5">
    <property type="entry name" value="PLECKSTRIN HOMOLOGY DOMAIN-CONTAINING FAMILY M MEMBER 1"/>
    <property type="match status" value="1"/>
</dbReference>
<evidence type="ECO:0000256" key="10">
    <source>
        <dbReference type="ARBA" id="ARBA00023228"/>
    </source>
</evidence>
<keyword evidence="7" id="KW-0863">Zinc-finger</keyword>
<evidence type="ECO:0000313" key="15">
    <source>
        <dbReference type="EMBL" id="NXQ20494.1"/>
    </source>
</evidence>
<keyword evidence="3" id="KW-0597">Phosphoprotein</keyword>
<dbReference type="InterPro" id="IPR025258">
    <property type="entry name" value="RH_dom"/>
</dbReference>
<dbReference type="CDD" id="cd13321">
    <property type="entry name" value="PH_PLEKHM1"/>
    <property type="match status" value="1"/>
</dbReference>
<dbReference type="InterPro" id="IPR011993">
    <property type="entry name" value="PH-like_dom_sf"/>
</dbReference>
<dbReference type="PROSITE" id="PS50826">
    <property type="entry name" value="RUN"/>
    <property type="match status" value="1"/>
</dbReference>
<keyword evidence="5" id="KW-0677">Repeat</keyword>
<dbReference type="GO" id="GO:0006914">
    <property type="term" value="P:autophagy"/>
    <property type="evidence" value="ECO:0007669"/>
    <property type="project" value="UniProtKB-KW"/>
</dbReference>
<sequence>LQLIKKQLVNAIKALQKQYVSSDTVVTSDDGNANTLCSALEAVFVHGLKAKHIKAESGGKGKKSGGRGPLPQPVFWGLLKSITHRNIVSELEQLMFINTDVGRCRAWLRLALNDGLMECYLKLLLRDRARLHEYYQAPALLLDAEECEFLLCYLQGLSSLTFELSYKSAVLNEWTITPLSLSGLCPMSELLEPLTSSEPHRKASLGSISQSSGSDEIEIQAPVLPIGKASSKIKLTSSSLSLNTTSSSQLSSSLGSDSLPPALCARSPERGEEPLSCDSDLGTATAEDLDRSLQEVLSEFSKARPSPDTPEGRLLPSVLGCSTRPPPGPPASPAHPAPSHGAQQEPHPSRDISAGTGGPTPPGHGDGDAGSTARVPAPRDGPGTAKGAGSEGSQAVHSPTAQHLLSPLLGCPVRAPSLPVSLGLYPVKSWISEDDFYRPSPGESSRSTADTNGFGPEGDSEGPAPGLISALDLERLSVPPSDTEKPKMSPEREQKGFSVVHRRQMGLSNPFRGLLKLGSLERRGAMGIWKEFSCELSPLELRLFLDHEERICVETFSLLRCESLALTHSDGRFELVFLGKKLFLRAPCQDEAEDWLDRIREALRKCRPQLEEEDWETLEYSEDGGEAQPIQGDSSALQYSDVPGNSLDWTPAPEAELDAIKEAVLYMDVDKTWVPFIFSLSLETLKCFRIRNNDKILSNSYGIETIQDILPDTSLGGPSFFKVITSKAVLKLQAENAAEAASWRELVREVLMSYLESAEEALTLGGSLDGHSQVVLKNIVKENGFLLQYLVAIPMEKGLDSQSFICAGCSRQIGFSFARPKLCAFSGLYYCDSCHRDEETVIPSRLIHNWDLTKRGVCKQALKFLTQIRNQPLIDLRLVNESLYEHVERMGRILRSREQLKLLGDYLIMCRSGALKELSKRLDHRHYLLECPHKYSVADLRQIADGAFETFLQSLMQFASHHVYSCDLCTQRGFICQICNSSDIIFPFEFDTTTRCSECKTVFHRDCHARAPACPRCERRQRYQRQLEAS</sequence>
<evidence type="ECO:0000259" key="13">
    <source>
        <dbReference type="PROSITE" id="PS50081"/>
    </source>
</evidence>
<dbReference type="SMART" id="SM00109">
    <property type="entry name" value="C1"/>
    <property type="match status" value="1"/>
</dbReference>
<dbReference type="CDD" id="cd17679">
    <property type="entry name" value="RUN_PLEKHM1"/>
    <property type="match status" value="1"/>
</dbReference>
<evidence type="ECO:0000313" key="16">
    <source>
        <dbReference type="Proteomes" id="UP000629713"/>
    </source>
</evidence>
<evidence type="ECO:0000256" key="9">
    <source>
        <dbReference type="ARBA" id="ARBA00023006"/>
    </source>
</evidence>
<keyword evidence="4" id="KW-0479">Metal-binding</keyword>
<evidence type="ECO:0000256" key="1">
    <source>
        <dbReference type="ARBA" id="ARBA00004603"/>
    </source>
</evidence>
<dbReference type="InterPro" id="IPR051366">
    <property type="entry name" value="DEF8"/>
</dbReference>
<evidence type="ECO:0000256" key="11">
    <source>
        <dbReference type="SAM" id="MobiDB-lite"/>
    </source>
</evidence>
<dbReference type="Gene3D" id="2.30.29.30">
    <property type="entry name" value="Pleckstrin-homology domain (PH domain)/Phosphotyrosine-binding domain (PTB)"/>
    <property type="match status" value="2"/>
</dbReference>
<feature type="region of interest" description="Disordered" evidence="11">
    <location>
        <begin position="437"/>
        <end position="467"/>
    </location>
</feature>
<accession>A0A852FNU9</accession>
<dbReference type="SMART" id="SM00593">
    <property type="entry name" value="RUN"/>
    <property type="match status" value="1"/>
</dbReference>
<comment type="caution">
    <text evidence="15">The sequence shown here is derived from an EMBL/GenBank/DDBJ whole genome shotgun (WGS) entry which is preliminary data.</text>
</comment>
<reference evidence="15" key="1">
    <citation type="submission" date="2019-09" db="EMBL/GenBank/DDBJ databases">
        <title>Bird 10,000 Genomes (B10K) Project - Family phase.</title>
        <authorList>
            <person name="Zhang G."/>
        </authorList>
    </citation>
    <scope>NUCLEOTIDE SEQUENCE</scope>
    <source>
        <strain evidence="15">B10K-DU-002-52</strain>
        <tissue evidence="15">Muscle</tissue>
    </source>
</reference>
<evidence type="ECO:0000256" key="3">
    <source>
        <dbReference type="ARBA" id="ARBA00022553"/>
    </source>
</evidence>
<organism evidence="15 16">
    <name type="scientific">Peucedramus taeniatus</name>
    <name type="common">Olive warbler</name>
    <dbReference type="NCBI Taxonomy" id="135441"/>
    <lineage>
        <taxon>Eukaryota</taxon>
        <taxon>Metazoa</taxon>
        <taxon>Chordata</taxon>
        <taxon>Craniata</taxon>
        <taxon>Vertebrata</taxon>
        <taxon>Euteleostomi</taxon>
        <taxon>Archelosauria</taxon>
        <taxon>Archosauria</taxon>
        <taxon>Dinosauria</taxon>
        <taxon>Saurischia</taxon>
        <taxon>Theropoda</taxon>
        <taxon>Coelurosauria</taxon>
        <taxon>Aves</taxon>
        <taxon>Neognathae</taxon>
        <taxon>Neoaves</taxon>
        <taxon>Telluraves</taxon>
        <taxon>Australaves</taxon>
        <taxon>Passeriformes</taxon>
        <taxon>Passeroidea</taxon>
        <taxon>Fringillidae</taxon>
        <taxon>Peucedraminae</taxon>
        <taxon>Peucedramus</taxon>
    </lineage>
</organism>
<keyword evidence="8" id="KW-0862">Zinc</keyword>
<dbReference type="PANTHER" id="PTHR12326">
    <property type="entry name" value="PLECKSTRIN HOMOLOGY DOMAIN CONTAINING PROTEIN"/>
    <property type="match status" value="1"/>
</dbReference>
<feature type="non-terminal residue" evidence="15">
    <location>
        <position position="1"/>
    </location>
</feature>
<evidence type="ECO:0000256" key="4">
    <source>
        <dbReference type="ARBA" id="ARBA00022723"/>
    </source>
</evidence>
<dbReference type="InterPro" id="IPR042827">
    <property type="entry name" value="PLEKHM1_PH"/>
</dbReference>
<dbReference type="SMART" id="SM01175">
    <property type="entry name" value="DUF4206"/>
    <property type="match status" value="1"/>
</dbReference>
<evidence type="ECO:0000256" key="7">
    <source>
        <dbReference type="ARBA" id="ARBA00022771"/>
    </source>
</evidence>
<evidence type="ECO:0000256" key="6">
    <source>
        <dbReference type="ARBA" id="ARBA00022753"/>
    </source>
</evidence>
<keyword evidence="9" id="KW-0072">Autophagy</keyword>
<feature type="compositionally biased region" description="Polar residues" evidence="11">
    <location>
        <begin position="391"/>
        <end position="400"/>
    </location>
</feature>
<dbReference type="Pfam" id="PF02759">
    <property type="entry name" value="RUN"/>
    <property type="match status" value="1"/>
</dbReference>
<dbReference type="InterPro" id="IPR002219">
    <property type="entry name" value="PKC_DAG/PE"/>
</dbReference>
<dbReference type="InterPro" id="IPR047326">
    <property type="entry name" value="RUN_PLEKHM1"/>
</dbReference>
<dbReference type="AlphaFoldDB" id="A0A852FNU9"/>